<dbReference type="Pfam" id="PF00237">
    <property type="entry name" value="Ribosomal_L22"/>
    <property type="match status" value="1"/>
</dbReference>
<dbReference type="Proteomes" id="UP000449547">
    <property type="component" value="Unassembled WGS sequence"/>
</dbReference>
<accession>A0A642UE26</accession>
<dbReference type="AlphaFoldDB" id="A0A642UE26"/>
<protein>
    <recommendedName>
        <fullName evidence="8">Ribosomal protein L22</fullName>
    </recommendedName>
</protein>
<keyword evidence="3 4" id="KW-0687">Ribonucleoprotein</keyword>
<dbReference type="RefSeq" id="XP_034009969.1">
    <property type="nucleotide sequence ID" value="XM_034158317.1"/>
</dbReference>
<evidence type="ECO:0008006" key="8">
    <source>
        <dbReference type="Google" id="ProtNLM"/>
    </source>
</evidence>
<dbReference type="PANTHER" id="PTHR13501:SF8">
    <property type="entry name" value="LARGE RIBOSOMAL SUBUNIT PROTEIN UL22M"/>
    <property type="match status" value="1"/>
</dbReference>
<dbReference type="OMA" id="WVQLADK"/>
<evidence type="ECO:0000256" key="2">
    <source>
        <dbReference type="ARBA" id="ARBA00022980"/>
    </source>
</evidence>
<dbReference type="VEuPathDB" id="FungiDB:DIURU_005345"/>
<evidence type="ECO:0000256" key="1">
    <source>
        <dbReference type="ARBA" id="ARBA00009451"/>
    </source>
</evidence>
<dbReference type="InterPro" id="IPR036394">
    <property type="entry name" value="Ribosomal_uL22_sf"/>
</dbReference>
<evidence type="ECO:0000313" key="6">
    <source>
        <dbReference type="EMBL" id="KAA8897368.1"/>
    </source>
</evidence>
<dbReference type="OrthoDB" id="416470at2759"/>
<reference evidence="6 7" key="1">
    <citation type="submission" date="2019-07" db="EMBL/GenBank/DDBJ databases">
        <title>Genome assembly of two rare yeast pathogens: Diutina rugosa and Trichomonascus ciferrii.</title>
        <authorList>
            <person name="Mixao V."/>
            <person name="Saus E."/>
            <person name="Hansen A."/>
            <person name="Lass-Flor C."/>
            <person name="Gabaldon T."/>
        </authorList>
    </citation>
    <scope>NUCLEOTIDE SEQUENCE [LARGE SCALE GENOMIC DNA]</scope>
    <source>
        <strain evidence="6 7">CBS 613</strain>
    </source>
</reference>
<gene>
    <name evidence="6" type="ORF">DIURU_005345</name>
</gene>
<dbReference type="GeneID" id="54783996"/>
<sequence>MLKRIVGMGWARPARFHTSAVARASLFGEVTEGATPEPVATPSSSSAGGEGADASEGAPAVKDDADLQAYKHEQALAAQVEASKFITPLKRALFNANVAANGFFKNHQVVQHEGATYKVSLTEEEIDVLEPSVYVSSYRLKSSMKKATQVNRFVRGMGVKQAINQLHFNPKKMSTEVEQLLKRGLEQSEQIGLAPESMYIHALWVGSDGQWRKRLDAKGRGRTGVISHPYVHVKAVLKSEQTKLRRQWERQQAQQQAKPRMFLDNQPLNLKVRGYYKW</sequence>
<dbReference type="GO" id="GO:0005762">
    <property type="term" value="C:mitochondrial large ribosomal subunit"/>
    <property type="evidence" value="ECO:0007669"/>
    <property type="project" value="TreeGrafter"/>
</dbReference>
<comment type="similarity">
    <text evidence="1 4">Belongs to the universal ribosomal protein uL22 family.</text>
</comment>
<feature type="compositionally biased region" description="Low complexity" evidence="5">
    <location>
        <begin position="42"/>
        <end position="59"/>
    </location>
</feature>
<dbReference type="PANTHER" id="PTHR13501">
    <property type="entry name" value="CHLOROPLAST 50S RIBOSOMAL PROTEIN L22-RELATED"/>
    <property type="match status" value="1"/>
</dbReference>
<dbReference type="SUPFAM" id="SSF54843">
    <property type="entry name" value="Ribosomal protein L22"/>
    <property type="match status" value="1"/>
</dbReference>
<feature type="region of interest" description="Disordered" evidence="5">
    <location>
        <begin position="32"/>
        <end position="59"/>
    </location>
</feature>
<proteinExistence type="inferred from homology"/>
<comment type="caution">
    <text evidence="6">The sequence shown here is derived from an EMBL/GenBank/DDBJ whole genome shotgun (WGS) entry which is preliminary data.</text>
</comment>
<evidence type="ECO:0000313" key="7">
    <source>
        <dbReference type="Proteomes" id="UP000449547"/>
    </source>
</evidence>
<dbReference type="Gene3D" id="3.90.470.10">
    <property type="entry name" value="Ribosomal protein L22/L17"/>
    <property type="match status" value="1"/>
</dbReference>
<dbReference type="EMBL" id="SWFT01000158">
    <property type="protein sequence ID" value="KAA8897368.1"/>
    <property type="molecule type" value="Genomic_DNA"/>
</dbReference>
<organism evidence="6 7">
    <name type="scientific">Diutina rugosa</name>
    <name type="common">Yeast</name>
    <name type="synonym">Candida rugosa</name>
    <dbReference type="NCBI Taxonomy" id="5481"/>
    <lineage>
        <taxon>Eukaryota</taxon>
        <taxon>Fungi</taxon>
        <taxon>Dikarya</taxon>
        <taxon>Ascomycota</taxon>
        <taxon>Saccharomycotina</taxon>
        <taxon>Pichiomycetes</taxon>
        <taxon>Debaryomycetaceae</taxon>
        <taxon>Diutina</taxon>
    </lineage>
</organism>
<evidence type="ECO:0000256" key="3">
    <source>
        <dbReference type="ARBA" id="ARBA00023274"/>
    </source>
</evidence>
<evidence type="ECO:0000256" key="4">
    <source>
        <dbReference type="RuleBase" id="RU004005"/>
    </source>
</evidence>
<keyword evidence="7" id="KW-1185">Reference proteome</keyword>
<dbReference type="InterPro" id="IPR047867">
    <property type="entry name" value="Ribosomal_uL22_bac/org-type"/>
</dbReference>
<dbReference type="GO" id="GO:0006412">
    <property type="term" value="P:translation"/>
    <property type="evidence" value="ECO:0007669"/>
    <property type="project" value="InterPro"/>
</dbReference>
<keyword evidence="2 4" id="KW-0689">Ribosomal protein</keyword>
<evidence type="ECO:0000256" key="5">
    <source>
        <dbReference type="SAM" id="MobiDB-lite"/>
    </source>
</evidence>
<name>A0A642UE26_DIURU</name>
<dbReference type="GO" id="GO:0003735">
    <property type="term" value="F:structural constituent of ribosome"/>
    <property type="evidence" value="ECO:0007669"/>
    <property type="project" value="InterPro"/>
</dbReference>
<dbReference type="InterPro" id="IPR001063">
    <property type="entry name" value="Ribosomal_uL22"/>
</dbReference>